<evidence type="ECO:0000256" key="1">
    <source>
        <dbReference type="SAM" id="Phobius"/>
    </source>
</evidence>
<feature type="transmembrane region" description="Helical" evidence="1">
    <location>
        <begin position="12"/>
        <end position="33"/>
    </location>
</feature>
<reference evidence="2" key="1">
    <citation type="submission" date="2020-07" db="EMBL/GenBank/DDBJ databases">
        <title>Huge and variable diversity of episymbiotic CPR bacteria and DPANN archaea in groundwater ecosystems.</title>
        <authorList>
            <person name="He C.Y."/>
            <person name="Keren R."/>
            <person name="Whittaker M."/>
            <person name="Farag I.F."/>
            <person name="Doudna J."/>
            <person name="Cate J.H.D."/>
            <person name="Banfield J.F."/>
        </authorList>
    </citation>
    <scope>NUCLEOTIDE SEQUENCE</scope>
    <source>
        <strain evidence="2">NC_groundwater_972_Pr1_S-0.2um_49_27</strain>
    </source>
</reference>
<gene>
    <name evidence="2" type="ORF">HY220_00785</name>
</gene>
<name>A0A9D6LT84_9BACT</name>
<accession>A0A9D6LT84</accession>
<evidence type="ECO:0000313" key="2">
    <source>
        <dbReference type="EMBL" id="MBI3627274.1"/>
    </source>
</evidence>
<organism evidence="2 3">
    <name type="scientific">Candidatus Sungiibacteriota bacterium</name>
    <dbReference type="NCBI Taxonomy" id="2750080"/>
    <lineage>
        <taxon>Bacteria</taxon>
        <taxon>Candidatus Sungiibacteriota</taxon>
    </lineage>
</organism>
<keyword evidence="1" id="KW-0812">Transmembrane</keyword>
<dbReference type="EMBL" id="JACQCQ010000002">
    <property type="protein sequence ID" value="MBI3627274.1"/>
    <property type="molecule type" value="Genomic_DNA"/>
</dbReference>
<keyword evidence="1" id="KW-0472">Membrane</keyword>
<dbReference type="AlphaFoldDB" id="A0A9D6LT84"/>
<evidence type="ECO:0000313" key="3">
    <source>
        <dbReference type="Proteomes" id="UP000808388"/>
    </source>
</evidence>
<keyword evidence="1" id="KW-1133">Transmembrane helix</keyword>
<dbReference type="Proteomes" id="UP000808388">
    <property type="component" value="Unassembled WGS sequence"/>
</dbReference>
<proteinExistence type="predicted"/>
<comment type="caution">
    <text evidence="2">The sequence shown here is derived from an EMBL/GenBank/DDBJ whole genome shotgun (WGS) entry which is preliminary data.</text>
</comment>
<sequence length="45" mass="4922">MTEFTKNEGLALFEIIILVAIIAATGIGGGLYLKEVQRQKAEDQK</sequence>
<protein>
    <submittedName>
        <fullName evidence="2">Uncharacterized protein</fullName>
    </submittedName>
</protein>